<dbReference type="STRING" id="327939.BIW53_00780"/>
<dbReference type="Proteomes" id="UP000180253">
    <property type="component" value="Unassembled WGS sequence"/>
</dbReference>
<dbReference type="EMBL" id="MNAN01000009">
    <property type="protein sequence ID" value="OHU97657.1"/>
    <property type="molecule type" value="Genomic_DNA"/>
</dbReference>
<evidence type="ECO:0000313" key="2">
    <source>
        <dbReference type="Proteomes" id="UP000180253"/>
    </source>
</evidence>
<gene>
    <name evidence="1" type="ORF">BIW53_00780</name>
</gene>
<dbReference type="RefSeq" id="WP_070989706.1">
    <property type="nucleotide sequence ID" value="NZ_CBCSHD010000002.1"/>
</dbReference>
<dbReference type="AlphaFoldDB" id="A0A1S1NDK9"/>
<comment type="caution">
    <text evidence="1">The sequence shown here is derived from an EMBL/GenBank/DDBJ whole genome shotgun (WGS) entry which is preliminary data.</text>
</comment>
<keyword evidence="2" id="KW-1185">Reference proteome</keyword>
<accession>A0A1S1NDK9</accession>
<dbReference type="OrthoDB" id="1441538at2"/>
<sequence length="163" mass="18399">MQATVMAILDFLKQIGLSYQECAIEQKTFLPGLRLERGVLQIDSAKLLYPGDILHEAGHIAVCEPTERHLMSGDIYKSGRNQSWMQGEEMAAIAWSVAAIKFIGLPLEVVFHPNGYKGASEHYVKIFSDGEAFGTPLLKVWDMVDPDLGFPFMRIWLRELSWN</sequence>
<proteinExistence type="predicted"/>
<reference evidence="1 2" key="1">
    <citation type="submission" date="2016-10" db="EMBL/GenBank/DDBJ databases">
        <title>Pseudoalteromonas amylolytica sp. nov., isolated from the surface seawater.</title>
        <authorList>
            <person name="Wu Y.-H."/>
            <person name="Cheng H."/>
            <person name="Jin X.-B."/>
            <person name="Wang C.-S."/>
            <person name="Xu X.-W."/>
        </authorList>
    </citation>
    <scope>NUCLEOTIDE SEQUENCE [LARGE SCALE GENOMIC DNA]</scope>
    <source>
        <strain evidence="1 2">JCM 12483</strain>
    </source>
</reference>
<organism evidence="1 2">
    <name type="scientific">Pseudoalteromonas byunsanensis</name>
    <dbReference type="NCBI Taxonomy" id="327939"/>
    <lineage>
        <taxon>Bacteria</taxon>
        <taxon>Pseudomonadati</taxon>
        <taxon>Pseudomonadota</taxon>
        <taxon>Gammaproteobacteria</taxon>
        <taxon>Alteromonadales</taxon>
        <taxon>Pseudoalteromonadaceae</taxon>
        <taxon>Pseudoalteromonas</taxon>
    </lineage>
</organism>
<name>A0A1S1NDK9_9GAMM</name>
<evidence type="ECO:0000313" key="1">
    <source>
        <dbReference type="EMBL" id="OHU97657.1"/>
    </source>
</evidence>
<protein>
    <submittedName>
        <fullName evidence="1">Uncharacterized protein</fullName>
    </submittedName>
</protein>